<dbReference type="PANTHER" id="PTHR36926:SF1">
    <property type="entry name" value="COLICIN V PRODUCTION PROTEIN"/>
    <property type="match status" value="1"/>
</dbReference>
<dbReference type="InterPro" id="IPR052719">
    <property type="entry name" value="CvpA-like"/>
</dbReference>
<sequence>MNWADLVIIALITVSALLSLKRGFVKEALSLLTWVAAFVIARLFTDQLSVLLVDYIQTPSARIAAAFALLFIGVLFTGALINNLIGMMIKATGLSSTDRVLGMAFGLARGCIVIVVVVALLAMTPAKQDRWWAESTLIPHFQMMEDWTRQVASEASSLIMNLGRE</sequence>
<name>A0A369WYA7_9GAMM</name>
<protein>
    <submittedName>
        <fullName evidence="6">CvpA family protein</fullName>
    </submittedName>
</protein>
<evidence type="ECO:0000256" key="3">
    <source>
        <dbReference type="ARBA" id="ARBA00022989"/>
    </source>
</evidence>
<evidence type="ECO:0000256" key="1">
    <source>
        <dbReference type="ARBA" id="ARBA00004141"/>
    </source>
</evidence>
<gene>
    <name evidence="6" type="ORF">DV711_02485</name>
</gene>
<keyword evidence="4 5" id="KW-0472">Membrane</keyword>
<dbReference type="InterPro" id="IPR003825">
    <property type="entry name" value="Colicin-V_CvpA"/>
</dbReference>
<organism evidence="6 7">
    <name type="scientific">Motiliproteus coralliicola</name>
    <dbReference type="NCBI Taxonomy" id="2283196"/>
    <lineage>
        <taxon>Bacteria</taxon>
        <taxon>Pseudomonadati</taxon>
        <taxon>Pseudomonadota</taxon>
        <taxon>Gammaproteobacteria</taxon>
        <taxon>Oceanospirillales</taxon>
        <taxon>Oceanospirillaceae</taxon>
        <taxon>Motiliproteus</taxon>
    </lineage>
</organism>
<dbReference type="OrthoDB" id="9810601at2"/>
<proteinExistence type="predicted"/>
<dbReference type="PANTHER" id="PTHR36926">
    <property type="entry name" value="COLICIN V PRODUCTION PROTEIN"/>
    <property type="match status" value="1"/>
</dbReference>
<dbReference type="RefSeq" id="WP_114694061.1">
    <property type="nucleotide sequence ID" value="NZ_QQOH01000001.1"/>
</dbReference>
<dbReference type="Pfam" id="PF02674">
    <property type="entry name" value="Colicin_V"/>
    <property type="match status" value="1"/>
</dbReference>
<keyword evidence="7" id="KW-1185">Reference proteome</keyword>
<dbReference type="AlphaFoldDB" id="A0A369WYA7"/>
<accession>A0A369WYA7</accession>
<evidence type="ECO:0000256" key="4">
    <source>
        <dbReference type="ARBA" id="ARBA00023136"/>
    </source>
</evidence>
<comment type="subcellular location">
    <subcellularLocation>
        <location evidence="1">Membrane</location>
        <topology evidence="1">Multi-pass membrane protein</topology>
    </subcellularLocation>
</comment>
<dbReference type="GO" id="GO:0016020">
    <property type="term" value="C:membrane"/>
    <property type="evidence" value="ECO:0007669"/>
    <property type="project" value="UniProtKB-SubCell"/>
</dbReference>
<feature type="transmembrane region" description="Helical" evidence="5">
    <location>
        <begin position="31"/>
        <end position="53"/>
    </location>
</feature>
<dbReference type="GO" id="GO:0009403">
    <property type="term" value="P:toxin biosynthetic process"/>
    <property type="evidence" value="ECO:0007669"/>
    <property type="project" value="InterPro"/>
</dbReference>
<dbReference type="Proteomes" id="UP000253769">
    <property type="component" value="Unassembled WGS sequence"/>
</dbReference>
<evidence type="ECO:0000313" key="6">
    <source>
        <dbReference type="EMBL" id="RDE24475.1"/>
    </source>
</evidence>
<reference evidence="6 7" key="1">
    <citation type="submission" date="2018-07" db="EMBL/GenBank/DDBJ databases">
        <title>Motiliproteus coralliicola sp. nov., a bacterium isolated from Coral.</title>
        <authorList>
            <person name="Wang G."/>
        </authorList>
    </citation>
    <scope>NUCLEOTIDE SEQUENCE [LARGE SCALE GENOMIC DNA]</scope>
    <source>
        <strain evidence="6 7">C34</strain>
    </source>
</reference>
<dbReference type="EMBL" id="QQOH01000001">
    <property type="protein sequence ID" value="RDE24475.1"/>
    <property type="molecule type" value="Genomic_DNA"/>
</dbReference>
<feature type="transmembrane region" description="Helical" evidence="5">
    <location>
        <begin position="101"/>
        <end position="122"/>
    </location>
</feature>
<comment type="caution">
    <text evidence="6">The sequence shown here is derived from an EMBL/GenBank/DDBJ whole genome shotgun (WGS) entry which is preliminary data.</text>
</comment>
<keyword evidence="2 5" id="KW-0812">Transmembrane</keyword>
<keyword evidence="3 5" id="KW-1133">Transmembrane helix</keyword>
<evidence type="ECO:0000313" key="7">
    <source>
        <dbReference type="Proteomes" id="UP000253769"/>
    </source>
</evidence>
<evidence type="ECO:0000256" key="5">
    <source>
        <dbReference type="SAM" id="Phobius"/>
    </source>
</evidence>
<feature type="transmembrane region" description="Helical" evidence="5">
    <location>
        <begin position="65"/>
        <end position="89"/>
    </location>
</feature>
<evidence type="ECO:0000256" key="2">
    <source>
        <dbReference type="ARBA" id="ARBA00022692"/>
    </source>
</evidence>